<dbReference type="OrthoDB" id="4418812at2759"/>
<dbReference type="GO" id="GO:0006567">
    <property type="term" value="P:L-threonine catabolic process"/>
    <property type="evidence" value="ECO:0007669"/>
    <property type="project" value="TreeGrafter"/>
</dbReference>
<name>A0A9D4TPK8_CHLVU</name>
<keyword evidence="5 11" id="KW-0028">Amino-acid biosynthesis</keyword>
<comment type="pathway">
    <text evidence="3 11">Amino-acid biosynthesis; L-isoleucine biosynthesis; 2-oxobutanoate from L-threonine: step 1/1.</text>
</comment>
<reference evidence="14" key="2">
    <citation type="submission" date="2020-11" db="EMBL/GenBank/DDBJ databases">
        <authorList>
            <person name="Cecchin M."/>
            <person name="Marcolungo L."/>
            <person name="Rossato M."/>
            <person name="Girolomoni L."/>
            <person name="Cosentino E."/>
            <person name="Cuine S."/>
            <person name="Li-Beisson Y."/>
            <person name="Delledonne M."/>
            <person name="Ballottari M."/>
        </authorList>
    </citation>
    <scope>NUCLEOTIDE SEQUENCE</scope>
    <source>
        <strain evidence="14">211/11P</strain>
        <tissue evidence="14">Whole cell</tissue>
    </source>
</reference>
<dbReference type="InterPro" id="IPR036052">
    <property type="entry name" value="TrpB-like_PALP_sf"/>
</dbReference>
<dbReference type="SUPFAM" id="SSF53686">
    <property type="entry name" value="Tryptophan synthase beta subunit-like PLP-dependent enzymes"/>
    <property type="match status" value="1"/>
</dbReference>
<feature type="domain" description="Tryptophan synthase beta chain-like PALP" evidence="12">
    <location>
        <begin position="78"/>
        <end position="365"/>
    </location>
</feature>
<evidence type="ECO:0000259" key="13">
    <source>
        <dbReference type="Pfam" id="PF00585"/>
    </source>
</evidence>
<dbReference type="CDD" id="cd01562">
    <property type="entry name" value="Thr-dehyd"/>
    <property type="match status" value="1"/>
</dbReference>
<dbReference type="EC" id="4.3.1.19" evidence="11"/>
<proteinExistence type="inferred from homology"/>
<comment type="caution">
    <text evidence="14">The sequence shown here is derived from an EMBL/GenBank/DDBJ whole genome shotgun (WGS) entry which is preliminary data.</text>
</comment>
<dbReference type="SUPFAM" id="SSF55021">
    <property type="entry name" value="ACT-like"/>
    <property type="match status" value="2"/>
</dbReference>
<dbReference type="PANTHER" id="PTHR48078">
    <property type="entry name" value="THREONINE DEHYDRATASE, MITOCHONDRIAL-RELATED"/>
    <property type="match status" value="1"/>
</dbReference>
<keyword evidence="7" id="KW-0677">Repeat</keyword>
<dbReference type="InterPro" id="IPR001721">
    <property type="entry name" value="TD_ACT-like"/>
</dbReference>
<organism evidence="14 15">
    <name type="scientific">Chlorella vulgaris</name>
    <name type="common">Green alga</name>
    <dbReference type="NCBI Taxonomy" id="3077"/>
    <lineage>
        <taxon>Eukaryota</taxon>
        <taxon>Viridiplantae</taxon>
        <taxon>Chlorophyta</taxon>
        <taxon>core chlorophytes</taxon>
        <taxon>Trebouxiophyceae</taxon>
        <taxon>Chlorellales</taxon>
        <taxon>Chlorellaceae</taxon>
        <taxon>Chlorella clade</taxon>
        <taxon>Chlorella</taxon>
    </lineage>
</organism>
<dbReference type="FunFam" id="3.40.50.1100:FF:000005">
    <property type="entry name" value="Threonine dehydratase catabolic"/>
    <property type="match status" value="1"/>
</dbReference>
<keyword evidence="15" id="KW-1185">Reference proteome</keyword>
<evidence type="ECO:0000256" key="11">
    <source>
        <dbReference type="RuleBase" id="RU362012"/>
    </source>
</evidence>
<protein>
    <recommendedName>
        <fullName evidence="11">Threonine dehydratase</fullName>
        <ecNumber evidence="11">4.3.1.19</ecNumber>
    </recommendedName>
    <alternativeName>
        <fullName evidence="11">Threonine deaminase</fullName>
    </alternativeName>
</protein>
<evidence type="ECO:0000256" key="4">
    <source>
        <dbReference type="ARBA" id="ARBA00010869"/>
    </source>
</evidence>
<dbReference type="GO" id="GO:0004794">
    <property type="term" value="F:threonine deaminase activity"/>
    <property type="evidence" value="ECO:0007669"/>
    <property type="project" value="UniProtKB-UniRule"/>
</dbReference>
<evidence type="ECO:0000259" key="12">
    <source>
        <dbReference type="Pfam" id="PF00291"/>
    </source>
</evidence>
<evidence type="ECO:0000256" key="7">
    <source>
        <dbReference type="ARBA" id="ARBA00022737"/>
    </source>
</evidence>
<evidence type="ECO:0000313" key="14">
    <source>
        <dbReference type="EMBL" id="KAI3431360.1"/>
    </source>
</evidence>
<accession>A0A9D4TPK8</accession>
<dbReference type="Gene3D" id="3.40.1020.10">
    <property type="entry name" value="Biosynthetic Threonine Deaminase, Domain 3"/>
    <property type="match status" value="1"/>
</dbReference>
<dbReference type="GO" id="GO:0003941">
    <property type="term" value="F:L-serine ammonia-lyase activity"/>
    <property type="evidence" value="ECO:0007669"/>
    <property type="project" value="UniProtKB-ARBA"/>
</dbReference>
<dbReference type="InterPro" id="IPR050147">
    <property type="entry name" value="Ser/Thr_Dehydratase"/>
</dbReference>
<evidence type="ECO:0000256" key="8">
    <source>
        <dbReference type="ARBA" id="ARBA00022898"/>
    </source>
</evidence>
<reference evidence="14" key="1">
    <citation type="journal article" date="2019" name="Plant J.">
        <title>Chlorella vulgaris genome assembly and annotation reveals the molecular basis for metabolic acclimation to high light conditions.</title>
        <authorList>
            <person name="Cecchin M."/>
            <person name="Marcolungo L."/>
            <person name="Rossato M."/>
            <person name="Girolomoni L."/>
            <person name="Cosentino E."/>
            <person name="Cuine S."/>
            <person name="Li-Beisson Y."/>
            <person name="Delledonne M."/>
            <person name="Ballottari M."/>
        </authorList>
    </citation>
    <scope>NUCLEOTIDE SEQUENCE</scope>
    <source>
        <strain evidence="14">211/11P</strain>
    </source>
</reference>
<dbReference type="Pfam" id="PF00291">
    <property type="entry name" value="PALP"/>
    <property type="match status" value="1"/>
</dbReference>
<evidence type="ECO:0000256" key="6">
    <source>
        <dbReference type="ARBA" id="ARBA00022624"/>
    </source>
</evidence>
<keyword evidence="10 11" id="KW-0100">Branched-chain amino acid biosynthesis</keyword>
<dbReference type="GO" id="GO:0009097">
    <property type="term" value="P:isoleucine biosynthetic process"/>
    <property type="evidence" value="ECO:0007669"/>
    <property type="project" value="UniProtKB-UniRule"/>
</dbReference>
<comment type="catalytic activity">
    <reaction evidence="1 11">
        <text>L-threonine = 2-oxobutanoate + NH4(+)</text>
        <dbReference type="Rhea" id="RHEA:22108"/>
        <dbReference type="ChEBI" id="CHEBI:16763"/>
        <dbReference type="ChEBI" id="CHEBI:28938"/>
        <dbReference type="ChEBI" id="CHEBI:57926"/>
        <dbReference type="EC" id="4.3.1.19"/>
    </reaction>
</comment>
<evidence type="ECO:0000256" key="10">
    <source>
        <dbReference type="ARBA" id="ARBA00023304"/>
    </source>
</evidence>
<dbReference type="Pfam" id="PF00585">
    <property type="entry name" value="Thr_dehydrat_C"/>
    <property type="match status" value="1"/>
</dbReference>
<dbReference type="NCBIfam" id="TIGR01124">
    <property type="entry name" value="ilvA_2Cterm"/>
    <property type="match status" value="1"/>
</dbReference>
<keyword evidence="8 11" id="KW-0663">Pyridoxal phosphate</keyword>
<evidence type="ECO:0000256" key="9">
    <source>
        <dbReference type="ARBA" id="ARBA00023239"/>
    </source>
</evidence>
<keyword evidence="6 11" id="KW-0412">Isoleucine biosynthesis</keyword>
<dbReference type="InterPro" id="IPR005787">
    <property type="entry name" value="Thr_deHydtase_biosynth"/>
</dbReference>
<evidence type="ECO:0000256" key="3">
    <source>
        <dbReference type="ARBA" id="ARBA00004810"/>
    </source>
</evidence>
<feature type="domain" description="ACT-like" evidence="13">
    <location>
        <begin position="491"/>
        <end position="564"/>
    </location>
</feature>
<sequence>MNTPVVSPDDFHAPAGQLISINVMRPSSPLDVFRCIGCAKPECQGPSGCADPALAWRREPEGYLKQILTARVYKIAVETPLQHAPMLSKQLDNTILLKREDLQPVRSFKVRGAFNKMARLSQEQLDKGVICSSAGNHAQGVALAARTLGCSAIICMPTNAPVIKIDAVRELGGTVELVGESFFEAQQQAQARALTEGLTFISAYDDPYTIAGQGTIGHEILRQTDMEDIDYIFAPMGGGGMIAGIAAVAKALKPSIQIIGVEPSGANSMTQSLARGERVTLSRVDAFADGVAIKLPGAEPFRLCRELLDGSVLVDNSAISTAIKDVFNETRSILEPAGAVAVAGAKAFLQHYGLSDKRVVAVTSGANMNFDRLRLVSELVDVGSAEAMLAARIPDRNGAIAELLGMAAAADGTRLDVTELKYRFTGCAERRGTARLLLGLGVAPGSQQCRSLLESINSTEGFFATDISDMDLAQVHLRHMIGGPAVLEGGAEVPDERIFKVEYPELRGMLHKLLTPISPRWDLTLLHFRKTGQRSATALLGLRLPAAEVAAFEEAVAELDASFEFQELEGREREIFALFV</sequence>
<comment type="similarity">
    <text evidence="4 11">Belongs to the serine/threonine dehydratase family.</text>
</comment>
<comment type="cofactor">
    <cofactor evidence="2 11">
        <name>pyridoxal 5'-phosphate</name>
        <dbReference type="ChEBI" id="CHEBI:597326"/>
    </cofactor>
</comment>
<dbReference type="InterPro" id="IPR045865">
    <property type="entry name" value="ACT-like_dom_sf"/>
</dbReference>
<evidence type="ECO:0000256" key="5">
    <source>
        <dbReference type="ARBA" id="ARBA00022605"/>
    </source>
</evidence>
<keyword evidence="9 11" id="KW-0456">Lyase</keyword>
<dbReference type="EMBL" id="SIDB01000006">
    <property type="protein sequence ID" value="KAI3431360.1"/>
    <property type="molecule type" value="Genomic_DNA"/>
</dbReference>
<gene>
    <name evidence="14" type="ORF">D9Q98_004417</name>
</gene>
<dbReference type="InterPro" id="IPR038110">
    <property type="entry name" value="TD_ACT-like_sf"/>
</dbReference>
<dbReference type="GO" id="GO:0006565">
    <property type="term" value="P:L-serine catabolic process"/>
    <property type="evidence" value="ECO:0007669"/>
    <property type="project" value="TreeGrafter"/>
</dbReference>
<evidence type="ECO:0000313" key="15">
    <source>
        <dbReference type="Proteomes" id="UP001055712"/>
    </source>
</evidence>
<dbReference type="PANTHER" id="PTHR48078:SF11">
    <property type="entry name" value="THREONINE DEHYDRATASE, MITOCHONDRIAL"/>
    <property type="match status" value="1"/>
</dbReference>
<evidence type="ECO:0000256" key="1">
    <source>
        <dbReference type="ARBA" id="ARBA00001274"/>
    </source>
</evidence>
<evidence type="ECO:0000256" key="2">
    <source>
        <dbReference type="ARBA" id="ARBA00001933"/>
    </source>
</evidence>
<dbReference type="Gene3D" id="3.40.50.1100">
    <property type="match status" value="2"/>
</dbReference>
<dbReference type="Proteomes" id="UP001055712">
    <property type="component" value="Unassembled WGS sequence"/>
</dbReference>
<dbReference type="InterPro" id="IPR001926">
    <property type="entry name" value="TrpB-like_PALP"/>
</dbReference>
<dbReference type="AlphaFoldDB" id="A0A9D4TPK8"/>